<dbReference type="InterPro" id="IPR036568">
    <property type="entry name" value="GGCT-like_sf"/>
</dbReference>
<evidence type="ECO:0000313" key="9">
    <source>
        <dbReference type="Proteomes" id="UP000281245"/>
    </source>
</evidence>
<evidence type="ECO:0000313" key="8">
    <source>
        <dbReference type="Proteomes" id="UP000271337"/>
    </source>
</evidence>
<accession>A0A3M7A3Q0</accession>
<evidence type="ECO:0000313" key="7">
    <source>
        <dbReference type="EMBL" id="RMY22194.1"/>
    </source>
</evidence>
<proteinExistence type="predicted"/>
<dbReference type="Proteomes" id="UP000281245">
    <property type="component" value="Unassembled WGS sequence"/>
</dbReference>
<evidence type="ECO:0000313" key="6">
    <source>
        <dbReference type="EMBL" id="RMX81632.1"/>
    </source>
</evidence>
<dbReference type="PANTHER" id="PTHR12935">
    <property type="entry name" value="GAMMA-GLUTAMYLCYCLOTRANSFERASE"/>
    <property type="match status" value="1"/>
</dbReference>
<comment type="caution">
    <text evidence="7">The sequence shown here is derived from an EMBL/GenBank/DDBJ whole genome shotgun (WGS) entry which is preliminary data.</text>
</comment>
<dbReference type="Gene3D" id="3.10.490.10">
    <property type="entry name" value="Gamma-glutamyl cyclotransferase-like"/>
    <property type="match status" value="1"/>
</dbReference>
<keyword evidence="2" id="KW-0456">Lyase</keyword>
<feature type="active site" description="Proton acceptor" evidence="3">
    <location>
        <position position="115"/>
    </location>
</feature>
<dbReference type="AlphaFoldDB" id="A0A3M7A3Q0"/>
<name>A0A3M7A3Q0_HORWE</name>
<evidence type="ECO:0000256" key="1">
    <source>
        <dbReference type="ARBA" id="ARBA00012346"/>
    </source>
</evidence>
<dbReference type="SUPFAM" id="SSF110857">
    <property type="entry name" value="Gamma-glutamyl cyclotransferase-like"/>
    <property type="match status" value="1"/>
</dbReference>
<evidence type="ECO:0000256" key="4">
    <source>
        <dbReference type="PIRSR" id="PIRSR617939-2"/>
    </source>
</evidence>
<dbReference type="GO" id="GO:0003839">
    <property type="term" value="F:gamma-glutamylcyclotransferase activity"/>
    <property type="evidence" value="ECO:0007669"/>
    <property type="project" value="UniProtKB-EC"/>
</dbReference>
<dbReference type="InterPro" id="IPR017939">
    <property type="entry name" value="G-Glutamylcylcotransferase"/>
</dbReference>
<dbReference type="OrthoDB" id="2924818at2759"/>
<evidence type="ECO:0000259" key="5">
    <source>
        <dbReference type="Pfam" id="PF06094"/>
    </source>
</evidence>
<dbReference type="InterPro" id="IPR009288">
    <property type="entry name" value="AIG2-like_dom"/>
</dbReference>
<organism evidence="7 8">
    <name type="scientific">Hortaea werneckii</name>
    <name type="common">Black yeast</name>
    <name type="synonym">Cladosporium werneckii</name>
    <dbReference type="NCBI Taxonomy" id="91943"/>
    <lineage>
        <taxon>Eukaryota</taxon>
        <taxon>Fungi</taxon>
        <taxon>Dikarya</taxon>
        <taxon>Ascomycota</taxon>
        <taxon>Pezizomycotina</taxon>
        <taxon>Dothideomycetes</taxon>
        <taxon>Dothideomycetidae</taxon>
        <taxon>Mycosphaerellales</taxon>
        <taxon>Teratosphaeriaceae</taxon>
        <taxon>Hortaea</taxon>
    </lineage>
</organism>
<evidence type="ECO:0000256" key="3">
    <source>
        <dbReference type="PIRSR" id="PIRSR617939-1"/>
    </source>
</evidence>
<reference evidence="8 9" key="1">
    <citation type="journal article" date="2018" name="BMC Genomics">
        <title>Genomic evidence for intraspecific hybridization in a clonal and extremely halotolerant yeast.</title>
        <authorList>
            <person name="Gostincar C."/>
            <person name="Stajich J.E."/>
            <person name="Zupancic J."/>
            <person name="Zalar P."/>
            <person name="Gunde-Cimerman N."/>
        </authorList>
    </citation>
    <scope>NUCLEOTIDE SEQUENCE [LARGE SCALE GENOMIC DNA]</scope>
    <source>
        <strain evidence="6 9">EXF-6656</strain>
        <strain evidence="7 8">EXF-6669</strain>
    </source>
</reference>
<dbReference type="Pfam" id="PF06094">
    <property type="entry name" value="GGACT"/>
    <property type="match status" value="1"/>
</dbReference>
<feature type="domain" description="Gamma-glutamylcyclotransferase AIG2-like" evidence="5">
    <location>
        <begin position="36"/>
        <end position="156"/>
    </location>
</feature>
<dbReference type="EMBL" id="QWIL01000201">
    <property type="protein sequence ID" value="RMY22194.1"/>
    <property type="molecule type" value="Genomic_DNA"/>
</dbReference>
<protein>
    <recommendedName>
        <fullName evidence="1">gamma-glutamylcyclotransferase</fullName>
        <ecNumber evidence="1">4.3.2.9</ecNumber>
    </recommendedName>
</protein>
<dbReference type="VEuPathDB" id="FungiDB:BTJ68_02183"/>
<dbReference type="EC" id="4.3.2.9" evidence="1"/>
<feature type="binding site" evidence="4">
    <location>
        <begin position="36"/>
        <end position="41"/>
    </location>
    <ligand>
        <name>substrate</name>
    </ligand>
</feature>
<gene>
    <name evidence="7" type="ORF">D0867_02869</name>
    <name evidence="6" type="ORF">D0869_06664</name>
</gene>
<dbReference type="PANTHER" id="PTHR12935:SF0">
    <property type="entry name" value="GAMMA-GLUTAMYLCYCLOTRANSFERASE"/>
    <property type="match status" value="1"/>
</dbReference>
<dbReference type="EMBL" id="QWIJ01000499">
    <property type="protein sequence ID" value="RMX81632.1"/>
    <property type="molecule type" value="Genomic_DNA"/>
</dbReference>
<sequence length="205" mass="23999">MKSYKMFCCLGSRKQKSWYHLQSEKAALMTSRTTLYFGYGSNLWKEQMHSRCPSSKYLGIARLNGYRWIINKRGYANVVETESEKKDDAHSYDDEVWGLVYSLEQEDEDKLDGNEGVPIAYTKENLTVDYWPAKEDGSAPVTEEKPAQTEMLVYINRELTKPHEPKEEYIYRMNMGIKDALKEGMPQGYVDQVMREYIPDRDEKI</sequence>
<evidence type="ECO:0000256" key="2">
    <source>
        <dbReference type="ARBA" id="ARBA00023239"/>
    </source>
</evidence>
<dbReference type="InterPro" id="IPR013024">
    <property type="entry name" value="GGCT-like"/>
</dbReference>
<dbReference type="Proteomes" id="UP000271337">
    <property type="component" value="Unassembled WGS sequence"/>
</dbReference>
<dbReference type="CDD" id="cd06661">
    <property type="entry name" value="GGCT_like"/>
    <property type="match status" value="1"/>
</dbReference>
<feature type="binding site" evidence="4">
    <location>
        <position position="169"/>
    </location>
    <ligand>
        <name>substrate</name>
    </ligand>
</feature>